<sequence length="150" mass="17625">MNLISLKSIPLKMLKKMMMKKTKEEEEEEEQEEEEEEEEEEVEEVEYLVFNLSSIRTEIECPICLGIIRNTSTVMECLHRFCRECIHKSIRLGNKECPTCRVHCPSKRSLRDDPSYDALIQVLCPDIDKFEKEELASIEEELDLPNKKVS</sequence>
<dbReference type="InterPro" id="IPR001841">
    <property type="entry name" value="Znf_RING"/>
</dbReference>
<keyword evidence="8" id="KW-1185">Reference proteome</keyword>
<evidence type="ECO:0000313" key="7">
    <source>
        <dbReference type="EMBL" id="CAI8618250.1"/>
    </source>
</evidence>
<dbReference type="Pfam" id="PF13923">
    <property type="entry name" value="zf-C3HC4_2"/>
    <property type="match status" value="1"/>
</dbReference>
<dbReference type="PANTHER" id="PTHR46537">
    <property type="entry name" value="OS11G0578200 PROTEIN"/>
    <property type="match status" value="1"/>
</dbReference>
<evidence type="ECO:0000313" key="8">
    <source>
        <dbReference type="Proteomes" id="UP001157006"/>
    </source>
</evidence>
<feature type="compositionally biased region" description="Acidic residues" evidence="5">
    <location>
        <begin position="25"/>
        <end position="42"/>
    </location>
</feature>
<dbReference type="PROSITE" id="PS50089">
    <property type="entry name" value="ZF_RING_2"/>
    <property type="match status" value="1"/>
</dbReference>
<feature type="region of interest" description="Disordered" evidence="5">
    <location>
        <begin position="20"/>
        <end position="42"/>
    </location>
</feature>
<evidence type="ECO:0000256" key="4">
    <source>
        <dbReference type="PROSITE-ProRule" id="PRU00175"/>
    </source>
</evidence>
<feature type="domain" description="RING-type" evidence="6">
    <location>
        <begin position="61"/>
        <end position="101"/>
    </location>
</feature>
<dbReference type="SUPFAM" id="SSF57850">
    <property type="entry name" value="RING/U-box"/>
    <property type="match status" value="1"/>
</dbReference>
<dbReference type="PANTHER" id="PTHR46537:SF1">
    <property type="entry name" value="E3 UBIQUITIN-PROTEIN LIGASE RING1B-RELATED"/>
    <property type="match status" value="1"/>
</dbReference>
<dbReference type="CDD" id="cd16531">
    <property type="entry name" value="RING-HC_RING1-like"/>
    <property type="match status" value="1"/>
</dbReference>
<gene>
    <name evidence="7" type="ORF">VFH_VI114440</name>
</gene>
<dbReference type="GO" id="GO:0008270">
    <property type="term" value="F:zinc ion binding"/>
    <property type="evidence" value="ECO:0007669"/>
    <property type="project" value="UniProtKB-KW"/>
</dbReference>
<accession>A0AAV1B6U6</accession>
<keyword evidence="3" id="KW-0862">Zinc</keyword>
<evidence type="ECO:0000256" key="3">
    <source>
        <dbReference type="ARBA" id="ARBA00022833"/>
    </source>
</evidence>
<proteinExistence type="predicted"/>
<evidence type="ECO:0000256" key="1">
    <source>
        <dbReference type="ARBA" id="ARBA00022723"/>
    </source>
</evidence>
<name>A0AAV1B6U6_VICFA</name>
<dbReference type="InterPro" id="IPR013083">
    <property type="entry name" value="Znf_RING/FYVE/PHD"/>
</dbReference>
<dbReference type="Proteomes" id="UP001157006">
    <property type="component" value="Chromosome 6"/>
</dbReference>
<evidence type="ECO:0000256" key="2">
    <source>
        <dbReference type="ARBA" id="ARBA00022771"/>
    </source>
</evidence>
<dbReference type="EMBL" id="OX451741">
    <property type="protein sequence ID" value="CAI8618250.1"/>
    <property type="molecule type" value="Genomic_DNA"/>
</dbReference>
<reference evidence="7 8" key="1">
    <citation type="submission" date="2023-01" db="EMBL/GenBank/DDBJ databases">
        <authorList>
            <person name="Kreplak J."/>
        </authorList>
    </citation>
    <scope>NUCLEOTIDE SEQUENCE [LARGE SCALE GENOMIC DNA]</scope>
</reference>
<protein>
    <recommendedName>
        <fullName evidence="6">RING-type domain-containing protein</fullName>
    </recommendedName>
</protein>
<dbReference type="InterPro" id="IPR017907">
    <property type="entry name" value="Znf_RING_CS"/>
</dbReference>
<dbReference type="PROSITE" id="PS00518">
    <property type="entry name" value="ZF_RING_1"/>
    <property type="match status" value="1"/>
</dbReference>
<organism evidence="7 8">
    <name type="scientific">Vicia faba</name>
    <name type="common">Broad bean</name>
    <name type="synonym">Faba vulgaris</name>
    <dbReference type="NCBI Taxonomy" id="3906"/>
    <lineage>
        <taxon>Eukaryota</taxon>
        <taxon>Viridiplantae</taxon>
        <taxon>Streptophyta</taxon>
        <taxon>Embryophyta</taxon>
        <taxon>Tracheophyta</taxon>
        <taxon>Spermatophyta</taxon>
        <taxon>Magnoliopsida</taxon>
        <taxon>eudicotyledons</taxon>
        <taxon>Gunneridae</taxon>
        <taxon>Pentapetalae</taxon>
        <taxon>rosids</taxon>
        <taxon>fabids</taxon>
        <taxon>Fabales</taxon>
        <taxon>Fabaceae</taxon>
        <taxon>Papilionoideae</taxon>
        <taxon>50 kb inversion clade</taxon>
        <taxon>NPAAA clade</taxon>
        <taxon>Hologalegina</taxon>
        <taxon>IRL clade</taxon>
        <taxon>Fabeae</taxon>
        <taxon>Vicia</taxon>
    </lineage>
</organism>
<dbReference type="SMART" id="SM00184">
    <property type="entry name" value="RING"/>
    <property type="match status" value="1"/>
</dbReference>
<dbReference type="InterPro" id="IPR044592">
    <property type="entry name" value="RING1A/B"/>
</dbReference>
<keyword evidence="2 4" id="KW-0863">Zinc-finger</keyword>
<keyword evidence="1" id="KW-0479">Metal-binding</keyword>
<evidence type="ECO:0000259" key="6">
    <source>
        <dbReference type="PROSITE" id="PS50089"/>
    </source>
</evidence>
<evidence type="ECO:0000256" key="5">
    <source>
        <dbReference type="SAM" id="MobiDB-lite"/>
    </source>
</evidence>
<dbReference type="Gene3D" id="3.30.40.10">
    <property type="entry name" value="Zinc/RING finger domain, C3HC4 (zinc finger)"/>
    <property type="match status" value="1"/>
</dbReference>
<dbReference type="AlphaFoldDB" id="A0AAV1B6U6"/>